<dbReference type="InterPro" id="IPR000838">
    <property type="entry name" value="RNA_pol_sigma70_ECF_CS"/>
</dbReference>
<dbReference type="SUPFAM" id="SSF88946">
    <property type="entry name" value="Sigma2 domain of RNA polymerase sigma factors"/>
    <property type="match status" value="1"/>
</dbReference>
<dbReference type="EMBL" id="FSRM01000002">
    <property type="protein sequence ID" value="SIO56668.1"/>
    <property type="molecule type" value="Genomic_DNA"/>
</dbReference>
<gene>
    <name evidence="9" type="ORF">SAMN05444168_7365</name>
</gene>
<sequence>MADPIIAKRFEALLLPHMNSAFNVARWLTRNDQDAQDVVQEAYLRAFRYFGGFRGDDARAWLLSIVRNTFYTWHQQNRDHAADTTEFEEEMHSLEESSGAGRDDSPEAALIRSQSQKRVHQALRSLRLEFREVVVLRELEELSYKEIAAIVGIPMGTVMSRLGRGRQQLAALLAPTDQEA</sequence>
<dbReference type="Gene3D" id="1.10.1740.10">
    <property type="match status" value="1"/>
</dbReference>
<dbReference type="InterPro" id="IPR013249">
    <property type="entry name" value="RNA_pol_sigma70_r4_t2"/>
</dbReference>
<dbReference type="GO" id="GO:0016987">
    <property type="term" value="F:sigma factor activity"/>
    <property type="evidence" value="ECO:0007669"/>
    <property type="project" value="UniProtKB-KW"/>
</dbReference>
<proteinExistence type="inferred from homology"/>
<protein>
    <recommendedName>
        <fullName evidence="6">RNA polymerase sigma factor</fullName>
    </recommendedName>
</protein>
<accession>A0A1N6KJC9</accession>
<dbReference type="InterPro" id="IPR014284">
    <property type="entry name" value="RNA_pol_sigma-70_dom"/>
</dbReference>
<keyword evidence="3 6" id="KW-0731">Sigma factor</keyword>
<dbReference type="CDD" id="cd06171">
    <property type="entry name" value="Sigma70_r4"/>
    <property type="match status" value="1"/>
</dbReference>
<name>A0A1N6KJC9_9BURK</name>
<dbReference type="OrthoDB" id="9797134at2"/>
<dbReference type="SUPFAM" id="SSF88659">
    <property type="entry name" value="Sigma3 and sigma4 domains of RNA polymerase sigma factors"/>
    <property type="match status" value="1"/>
</dbReference>
<dbReference type="InterPro" id="IPR007627">
    <property type="entry name" value="RNA_pol_sigma70_r2"/>
</dbReference>
<dbReference type="AlphaFoldDB" id="A0A1N6KJC9"/>
<comment type="similarity">
    <text evidence="1 6">Belongs to the sigma-70 factor family. ECF subfamily.</text>
</comment>
<dbReference type="InterPro" id="IPR013324">
    <property type="entry name" value="RNA_pol_sigma_r3/r4-like"/>
</dbReference>
<keyword evidence="2 6" id="KW-0805">Transcription regulation</keyword>
<evidence type="ECO:0000256" key="1">
    <source>
        <dbReference type="ARBA" id="ARBA00010641"/>
    </source>
</evidence>
<dbReference type="PANTHER" id="PTHR43133:SF25">
    <property type="entry name" value="RNA POLYMERASE SIGMA FACTOR RFAY-RELATED"/>
    <property type="match status" value="1"/>
</dbReference>
<keyword evidence="5 6" id="KW-0804">Transcription</keyword>
<dbReference type="InterPro" id="IPR013325">
    <property type="entry name" value="RNA_pol_sigma_r2"/>
</dbReference>
<keyword evidence="4 6" id="KW-0238">DNA-binding</keyword>
<dbReference type="Pfam" id="PF04542">
    <property type="entry name" value="Sigma70_r2"/>
    <property type="match status" value="1"/>
</dbReference>
<dbReference type="PANTHER" id="PTHR43133">
    <property type="entry name" value="RNA POLYMERASE ECF-TYPE SIGMA FACTO"/>
    <property type="match status" value="1"/>
</dbReference>
<dbReference type="GO" id="GO:0006352">
    <property type="term" value="P:DNA-templated transcription initiation"/>
    <property type="evidence" value="ECO:0007669"/>
    <property type="project" value="InterPro"/>
</dbReference>
<dbReference type="GO" id="GO:0003677">
    <property type="term" value="F:DNA binding"/>
    <property type="evidence" value="ECO:0007669"/>
    <property type="project" value="UniProtKB-KW"/>
</dbReference>
<reference evidence="9 10" key="1">
    <citation type="submission" date="2016-11" db="EMBL/GenBank/DDBJ databases">
        <authorList>
            <person name="Jaros S."/>
            <person name="Januszkiewicz K."/>
            <person name="Wedrychowicz H."/>
        </authorList>
    </citation>
    <scope>NUCLEOTIDE SEQUENCE [LARGE SCALE GENOMIC DNA]</scope>
    <source>
        <strain evidence="9 10">GAS86</strain>
    </source>
</reference>
<evidence type="ECO:0000259" key="7">
    <source>
        <dbReference type="Pfam" id="PF04542"/>
    </source>
</evidence>
<dbReference type="RefSeq" id="WP_074269059.1">
    <property type="nucleotide sequence ID" value="NZ_FSRM01000002.1"/>
</dbReference>
<evidence type="ECO:0000256" key="4">
    <source>
        <dbReference type="ARBA" id="ARBA00023125"/>
    </source>
</evidence>
<feature type="domain" description="RNA polymerase sigma-70 region 2" evidence="7">
    <location>
        <begin position="17"/>
        <end position="78"/>
    </location>
</feature>
<dbReference type="NCBIfam" id="TIGR02937">
    <property type="entry name" value="sigma70-ECF"/>
    <property type="match status" value="1"/>
</dbReference>
<evidence type="ECO:0000256" key="2">
    <source>
        <dbReference type="ARBA" id="ARBA00023015"/>
    </source>
</evidence>
<dbReference type="Proteomes" id="UP000184693">
    <property type="component" value="Unassembled WGS sequence"/>
</dbReference>
<evidence type="ECO:0000256" key="6">
    <source>
        <dbReference type="RuleBase" id="RU000716"/>
    </source>
</evidence>
<evidence type="ECO:0000259" key="8">
    <source>
        <dbReference type="Pfam" id="PF08281"/>
    </source>
</evidence>
<dbReference type="InterPro" id="IPR036388">
    <property type="entry name" value="WH-like_DNA-bd_sf"/>
</dbReference>
<dbReference type="Pfam" id="PF08281">
    <property type="entry name" value="Sigma70_r4_2"/>
    <property type="match status" value="1"/>
</dbReference>
<dbReference type="Gene3D" id="1.10.10.10">
    <property type="entry name" value="Winged helix-like DNA-binding domain superfamily/Winged helix DNA-binding domain"/>
    <property type="match status" value="1"/>
</dbReference>
<evidence type="ECO:0000256" key="3">
    <source>
        <dbReference type="ARBA" id="ARBA00023082"/>
    </source>
</evidence>
<evidence type="ECO:0000313" key="9">
    <source>
        <dbReference type="EMBL" id="SIO56668.1"/>
    </source>
</evidence>
<evidence type="ECO:0000313" key="10">
    <source>
        <dbReference type="Proteomes" id="UP000184693"/>
    </source>
</evidence>
<dbReference type="PROSITE" id="PS01063">
    <property type="entry name" value="SIGMA70_ECF"/>
    <property type="match status" value="1"/>
</dbReference>
<organism evidence="9 10">
    <name type="scientific">Paraburkholderia phenazinium</name>
    <dbReference type="NCBI Taxonomy" id="60549"/>
    <lineage>
        <taxon>Bacteria</taxon>
        <taxon>Pseudomonadati</taxon>
        <taxon>Pseudomonadota</taxon>
        <taxon>Betaproteobacteria</taxon>
        <taxon>Burkholderiales</taxon>
        <taxon>Burkholderiaceae</taxon>
        <taxon>Paraburkholderia</taxon>
    </lineage>
</organism>
<evidence type="ECO:0000256" key="5">
    <source>
        <dbReference type="ARBA" id="ARBA00023163"/>
    </source>
</evidence>
<feature type="domain" description="RNA polymerase sigma factor 70 region 4 type 2" evidence="8">
    <location>
        <begin position="118"/>
        <end position="169"/>
    </location>
</feature>
<dbReference type="InterPro" id="IPR039425">
    <property type="entry name" value="RNA_pol_sigma-70-like"/>
</dbReference>